<protein>
    <recommendedName>
        <fullName evidence="2">Reverse transcriptase domain-containing protein</fullName>
    </recommendedName>
</protein>
<dbReference type="Proteomes" id="UP001152622">
    <property type="component" value="Chromosome 7"/>
</dbReference>
<dbReference type="OrthoDB" id="10037236at2759"/>
<evidence type="ECO:0000313" key="3">
    <source>
        <dbReference type="EMBL" id="KAJ8353631.1"/>
    </source>
</evidence>
<dbReference type="Pfam" id="PF14529">
    <property type="entry name" value="Exo_endo_phos_2"/>
    <property type="match status" value="1"/>
</dbReference>
<evidence type="ECO:0000259" key="2">
    <source>
        <dbReference type="PROSITE" id="PS50878"/>
    </source>
</evidence>
<dbReference type="GO" id="GO:0003824">
    <property type="term" value="F:catalytic activity"/>
    <property type="evidence" value="ECO:0007669"/>
    <property type="project" value="InterPro"/>
</dbReference>
<dbReference type="InterPro" id="IPR052560">
    <property type="entry name" value="RdDP_mobile_element"/>
</dbReference>
<evidence type="ECO:0000256" key="1">
    <source>
        <dbReference type="SAM" id="Phobius"/>
    </source>
</evidence>
<dbReference type="PROSITE" id="PS50878">
    <property type="entry name" value="RT_POL"/>
    <property type="match status" value="1"/>
</dbReference>
<dbReference type="AlphaFoldDB" id="A0A9Q1F9M0"/>
<dbReference type="InterPro" id="IPR000477">
    <property type="entry name" value="RT_dom"/>
</dbReference>
<comment type="caution">
    <text evidence="3">The sequence shown here is derived from an EMBL/GenBank/DDBJ whole genome shotgun (WGS) entry which is preliminary data.</text>
</comment>
<dbReference type="InterPro" id="IPR036691">
    <property type="entry name" value="Endo/exonu/phosph_ase_sf"/>
</dbReference>
<feature type="domain" description="Reverse transcriptase" evidence="2">
    <location>
        <begin position="214"/>
        <end position="482"/>
    </location>
</feature>
<dbReference type="Gene3D" id="3.60.10.10">
    <property type="entry name" value="Endonuclease/exonuclease/phosphatase"/>
    <property type="match status" value="1"/>
</dbReference>
<proteinExistence type="predicted"/>
<dbReference type="SUPFAM" id="SSF56672">
    <property type="entry name" value="DNA/RNA polymerases"/>
    <property type="match status" value="1"/>
</dbReference>
<dbReference type="PANTHER" id="PTHR36688:SF2">
    <property type="entry name" value="ENDONUCLEASE_EXONUCLEASE_PHOSPHATASE DOMAIN-CONTAINING PROTEIN"/>
    <property type="match status" value="1"/>
</dbReference>
<keyword evidence="1" id="KW-0812">Transmembrane</keyword>
<keyword evidence="1" id="KW-1133">Transmembrane helix</keyword>
<organism evidence="3 4">
    <name type="scientific">Synaphobranchus kaupii</name>
    <name type="common">Kaup's arrowtooth eel</name>
    <dbReference type="NCBI Taxonomy" id="118154"/>
    <lineage>
        <taxon>Eukaryota</taxon>
        <taxon>Metazoa</taxon>
        <taxon>Chordata</taxon>
        <taxon>Craniata</taxon>
        <taxon>Vertebrata</taxon>
        <taxon>Euteleostomi</taxon>
        <taxon>Actinopterygii</taxon>
        <taxon>Neopterygii</taxon>
        <taxon>Teleostei</taxon>
        <taxon>Anguilliformes</taxon>
        <taxon>Synaphobranchidae</taxon>
        <taxon>Synaphobranchus</taxon>
    </lineage>
</organism>
<accession>A0A9Q1F9M0</accession>
<name>A0A9Q1F9M0_SYNKA</name>
<dbReference type="PANTHER" id="PTHR36688">
    <property type="entry name" value="ENDO/EXONUCLEASE/PHOSPHATASE DOMAIN-CONTAINING PROTEIN"/>
    <property type="match status" value="1"/>
</dbReference>
<sequence>MSSSGRAVIPTLENQGLSVLHLTTAKLEVIRHLANSNKVAAVLLQETHWVSDDNLKLPGFLLAGSIHSKQHGMSNFVRTGLSWSAISQSPPGSNIEWLITKIQETSVVNPPPSALTAPSLPSVTAPAIYAGDFNCQHTDWGYNHTSQDGETLSDWASNTEALLLFDPKESPSFFSARWNTYTNPDLAFAVCRSNDRKPERRVIDRCSKEEHPTWLQQELHLPKTWRHASVIALLKPNKPVEDPKAYRPILLLCVPFKILERLIHSRIDPVVDPQLPREQASFRRGRSTVDQVTLLVQDIKDSFQDNQKAGVVLLDLTAAYDTVWHRGLHLKLLRTIPDRHMVRFIMDMLSNRSFVLQTSGGQRSRLRRLKNGVPQGSVLSPMLFNIYIYDLPDTTSSKYGYADDLAIMLRRPTWKAMEDGLNRDMGILADYLRKWRLQLSVGKTVSAAYHLNNREAKRELDVFVDNKRLESQQAPKYLGVRMDRTLSYKQHLEEVKAKVTSRVLLIRRLTVVAIFLLKATCWGGWLSIRLLFSSCGIAM</sequence>
<dbReference type="EMBL" id="JAINUF010000007">
    <property type="protein sequence ID" value="KAJ8353631.1"/>
    <property type="molecule type" value="Genomic_DNA"/>
</dbReference>
<evidence type="ECO:0000313" key="4">
    <source>
        <dbReference type="Proteomes" id="UP001152622"/>
    </source>
</evidence>
<dbReference type="CDD" id="cd01650">
    <property type="entry name" value="RT_nLTR_like"/>
    <property type="match status" value="1"/>
</dbReference>
<reference evidence="3" key="1">
    <citation type="journal article" date="2023" name="Science">
        <title>Genome structures resolve the early diversification of teleost fishes.</title>
        <authorList>
            <person name="Parey E."/>
            <person name="Louis A."/>
            <person name="Montfort J."/>
            <person name="Bouchez O."/>
            <person name="Roques C."/>
            <person name="Iampietro C."/>
            <person name="Lluch J."/>
            <person name="Castinel A."/>
            <person name="Donnadieu C."/>
            <person name="Desvignes T."/>
            <person name="Floi Bucao C."/>
            <person name="Jouanno E."/>
            <person name="Wen M."/>
            <person name="Mejri S."/>
            <person name="Dirks R."/>
            <person name="Jansen H."/>
            <person name="Henkel C."/>
            <person name="Chen W.J."/>
            <person name="Zahm M."/>
            <person name="Cabau C."/>
            <person name="Klopp C."/>
            <person name="Thompson A.W."/>
            <person name="Robinson-Rechavi M."/>
            <person name="Braasch I."/>
            <person name="Lecointre G."/>
            <person name="Bobe J."/>
            <person name="Postlethwait J.H."/>
            <person name="Berthelot C."/>
            <person name="Roest Crollius H."/>
            <person name="Guiguen Y."/>
        </authorList>
    </citation>
    <scope>NUCLEOTIDE SEQUENCE</scope>
    <source>
        <strain evidence="3">WJC10195</strain>
    </source>
</reference>
<dbReference type="InterPro" id="IPR005135">
    <property type="entry name" value="Endo/exonuclease/phosphatase"/>
</dbReference>
<keyword evidence="1" id="KW-0472">Membrane</keyword>
<dbReference type="SUPFAM" id="SSF56219">
    <property type="entry name" value="DNase I-like"/>
    <property type="match status" value="1"/>
</dbReference>
<gene>
    <name evidence="3" type="ORF">SKAU_G00211980</name>
</gene>
<dbReference type="InterPro" id="IPR043502">
    <property type="entry name" value="DNA/RNA_pol_sf"/>
</dbReference>
<dbReference type="Pfam" id="PF00078">
    <property type="entry name" value="RVT_1"/>
    <property type="match status" value="1"/>
</dbReference>
<feature type="transmembrane region" description="Helical" evidence="1">
    <location>
        <begin position="509"/>
        <end position="532"/>
    </location>
</feature>
<keyword evidence="4" id="KW-1185">Reference proteome</keyword>